<sequence>VCKAVPAGAHQPSTPVLAISGLGHSNCPISALSWWHAAAKALCLSTSSNYESQQEHLSHHTPEASF</sequence>
<reference evidence="2" key="3">
    <citation type="submission" date="2025-09" db="UniProtKB">
        <authorList>
            <consortium name="Ensembl"/>
        </authorList>
    </citation>
    <scope>IDENTIFICATION</scope>
</reference>
<comment type="similarity">
    <text evidence="1">Belongs to the SPATA31 family.</text>
</comment>
<evidence type="ECO:0000256" key="1">
    <source>
        <dbReference type="ARBA" id="ARBA00035009"/>
    </source>
</evidence>
<keyword evidence="3" id="KW-1185">Reference proteome</keyword>
<dbReference type="PANTHER" id="PTHR21859">
    <property type="entry name" value="ACROSOME-SPECIFIC PROTEIN"/>
    <property type="match status" value="1"/>
</dbReference>
<evidence type="ECO:0000313" key="3">
    <source>
        <dbReference type="Proteomes" id="UP000472268"/>
    </source>
</evidence>
<dbReference type="Ensembl" id="ENSSSUT00005021784.1">
    <property type="protein sequence ID" value="ENSSSUP00005019061.1"/>
    <property type="gene ID" value="ENSSSUG00005012331.1"/>
</dbReference>
<dbReference type="PANTHER" id="PTHR21859:SF55">
    <property type="entry name" value="SPERMATOGENESIS-ASSOCIATED PROTEIN 31A1-RELATED"/>
    <property type="match status" value="1"/>
</dbReference>
<reference evidence="2 3" key="1">
    <citation type="submission" date="2019-05" db="EMBL/GenBank/DDBJ databases">
        <title>A Chromosome-scale Meerkat (S. suricatta) Genome Assembly.</title>
        <authorList>
            <person name="Dudchenko O."/>
            <person name="Lieberman Aiden E."/>
            <person name="Tung J."/>
            <person name="Barreiro L.B."/>
            <person name="Clutton-Brock T.H."/>
        </authorList>
    </citation>
    <scope>NUCLEOTIDE SEQUENCE [LARGE SCALE GENOMIC DNA]</scope>
</reference>
<name>A0A673UC79_SURSU</name>
<dbReference type="Proteomes" id="UP000472268">
    <property type="component" value="Chromosome 13"/>
</dbReference>
<organism evidence="2 3">
    <name type="scientific">Suricata suricatta</name>
    <name type="common">Meerkat</name>
    <dbReference type="NCBI Taxonomy" id="37032"/>
    <lineage>
        <taxon>Eukaryota</taxon>
        <taxon>Metazoa</taxon>
        <taxon>Chordata</taxon>
        <taxon>Craniata</taxon>
        <taxon>Vertebrata</taxon>
        <taxon>Euteleostomi</taxon>
        <taxon>Mammalia</taxon>
        <taxon>Eutheria</taxon>
        <taxon>Laurasiatheria</taxon>
        <taxon>Carnivora</taxon>
        <taxon>Feliformia</taxon>
        <taxon>Herpestidae</taxon>
        <taxon>Suricata</taxon>
    </lineage>
</organism>
<proteinExistence type="inferred from homology"/>
<accession>A0A673UC79</accession>
<protein>
    <submittedName>
        <fullName evidence="2">Uncharacterized protein</fullName>
    </submittedName>
</protein>
<dbReference type="AlphaFoldDB" id="A0A673UC79"/>
<evidence type="ECO:0000313" key="2">
    <source>
        <dbReference type="Ensembl" id="ENSSSUP00005019061.1"/>
    </source>
</evidence>
<reference evidence="2" key="2">
    <citation type="submission" date="2025-08" db="UniProtKB">
        <authorList>
            <consortium name="Ensembl"/>
        </authorList>
    </citation>
    <scope>IDENTIFICATION</scope>
</reference>